<keyword evidence="1" id="KW-0560">Oxidoreductase</keyword>
<evidence type="ECO:0000259" key="5">
    <source>
        <dbReference type="Pfam" id="PF00248"/>
    </source>
</evidence>
<dbReference type="OrthoDB" id="416253at2759"/>
<sequence>MSAELKNETGSVTLNSGYTLPLVGLGTWKSGNNEVYEAVLEALKTGYRHIDGAAIYENEEQVGKAIKDSKIPREEIFVTTKLWNTQQRTPQEALDQSLKRLGLDYVDLYLMHWPIPMRPDSIEDGNLLTIPRVHGEVDVDTNWDFIKTWELMQELTRTKKVRTVGVSNFSIKNIEDLLAAPTTRLTPAVNQVELHPLLPQYKLYEFCNGKGIHLEAYSPLGSTDAPVLDNEVIKAVAKKNNIDAG</sequence>
<dbReference type="Proteomes" id="UP000509704">
    <property type="component" value="Chromosome 3"/>
</dbReference>
<evidence type="ECO:0000256" key="2">
    <source>
        <dbReference type="PIRSR" id="PIRSR000097-1"/>
    </source>
</evidence>
<dbReference type="InterPro" id="IPR018170">
    <property type="entry name" value="Aldo/ket_reductase_CS"/>
</dbReference>
<reference evidence="6 7" key="1">
    <citation type="submission" date="2020-07" db="EMBL/GenBank/DDBJ databases">
        <title>The yeast mating-type switching endonuclease HO is a domesticated member of an unorthodox homing genetic element family.</title>
        <authorList>
            <person name="Coughlan A.Y."/>
            <person name="Lombardi L."/>
            <person name="Braun-Galleani S."/>
            <person name="Martos A.R."/>
            <person name="Galeote V."/>
            <person name="Bigey F."/>
            <person name="Dequin S."/>
            <person name="Byrne K.P."/>
            <person name="Wolfe K.H."/>
        </authorList>
    </citation>
    <scope>NUCLEOTIDE SEQUENCE [LARGE SCALE GENOMIC DNA]</scope>
    <source>
        <strain evidence="6 7">NRRL Y-6702</strain>
    </source>
</reference>
<dbReference type="Pfam" id="PF00248">
    <property type="entry name" value="Aldo_ket_red"/>
    <property type="match status" value="1"/>
</dbReference>
<feature type="active site" description="Proton donor" evidence="2">
    <location>
        <position position="56"/>
    </location>
</feature>
<accession>A0A7H9B0M8</accession>
<feature type="domain" description="NADP-dependent oxidoreductase" evidence="5">
    <location>
        <begin position="23"/>
        <end position="222"/>
    </location>
</feature>
<feature type="site" description="Lowers pKa of active site Tyr" evidence="4">
    <location>
        <position position="81"/>
    </location>
</feature>
<evidence type="ECO:0000256" key="4">
    <source>
        <dbReference type="PIRSR" id="PIRSR000097-3"/>
    </source>
</evidence>
<feature type="binding site" evidence="3">
    <location>
        <position position="112"/>
    </location>
    <ligand>
        <name>substrate</name>
    </ligand>
</feature>
<dbReference type="RefSeq" id="XP_037143791.1">
    <property type="nucleotide sequence ID" value="XM_037287896.1"/>
</dbReference>
<evidence type="ECO:0000256" key="1">
    <source>
        <dbReference type="ARBA" id="ARBA00023002"/>
    </source>
</evidence>
<dbReference type="PROSITE" id="PS00062">
    <property type="entry name" value="ALDOKETO_REDUCTASE_2"/>
    <property type="match status" value="1"/>
</dbReference>
<dbReference type="InterPro" id="IPR036812">
    <property type="entry name" value="NAD(P)_OxRdtase_dom_sf"/>
</dbReference>
<keyword evidence="7" id="KW-1185">Reference proteome</keyword>
<dbReference type="EMBL" id="CP058606">
    <property type="protein sequence ID" value="QLG72063.1"/>
    <property type="molecule type" value="Genomic_DNA"/>
</dbReference>
<dbReference type="KEGG" id="zmk:HG535_0C04170"/>
<evidence type="ECO:0000313" key="6">
    <source>
        <dbReference type="EMBL" id="QLG72063.1"/>
    </source>
</evidence>
<dbReference type="GeneID" id="59235761"/>
<dbReference type="FunFam" id="3.20.20.100:FF:000002">
    <property type="entry name" value="2,5-diketo-D-gluconic acid reductase A"/>
    <property type="match status" value="1"/>
</dbReference>
<dbReference type="PRINTS" id="PR00069">
    <property type="entry name" value="ALDKETRDTASE"/>
</dbReference>
<dbReference type="Gene3D" id="3.20.20.100">
    <property type="entry name" value="NADP-dependent oxidoreductase domain"/>
    <property type="match status" value="1"/>
</dbReference>
<dbReference type="InterPro" id="IPR023210">
    <property type="entry name" value="NADP_OxRdtase_dom"/>
</dbReference>
<protein>
    <recommendedName>
        <fullName evidence="5">NADP-dependent oxidoreductase domain-containing protein</fullName>
    </recommendedName>
</protein>
<dbReference type="AlphaFoldDB" id="A0A7H9B0M8"/>
<dbReference type="PANTHER" id="PTHR11732">
    <property type="entry name" value="ALDO/KETO REDUCTASE"/>
    <property type="match status" value="1"/>
</dbReference>
<dbReference type="GO" id="GO:0016616">
    <property type="term" value="F:oxidoreductase activity, acting on the CH-OH group of donors, NAD or NADP as acceptor"/>
    <property type="evidence" value="ECO:0007669"/>
    <property type="project" value="UniProtKB-ARBA"/>
</dbReference>
<evidence type="ECO:0000313" key="7">
    <source>
        <dbReference type="Proteomes" id="UP000509704"/>
    </source>
</evidence>
<evidence type="ECO:0000256" key="3">
    <source>
        <dbReference type="PIRSR" id="PIRSR000097-2"/>
    </source>
</evidence>
<organism evidence="6 7">
    <name type="scientific">Zygotorulaspora mrakii</name>
    <name type="common">Zygosaccharomyces mrakii</name>
    <dbReference type="NCBI Taxonomy" id="42260"/>
    <lineage>
        <taxon>Eukaryota</taxon>
        <taxon>Fungi</taxon>
        <taxon>Dikarya</taxon>
        <taxon>Ascomycota</taxon>
        <taxon>Saccharomycotina</taxon>
        <taxon>Saccharomycetes</taxon>
        <taxon>Saccharomycetales</taxon>
        <taxon>Saccharomycetaceae</taxon>
        <taxon>Zygotorulaspora</taxon>
    </lineage>
</organism>
<proteinExistence type="predicted"/>
<gene>
    <name evidence="6" type="ORF">HG535_0C04170</name>
</gene>
<name>A0A7H9B0M8_ZYGMR</name>
<dbReference type="PROSITE" id="PS00798">
    <property type="entry name" value="ALDOKETO_REDUCTASE_1"/>
    <property type="match status" value="1"/>
</dbReference>
<dbReference type="SUPFAM" id="SSF51430">
    <property type="entry name" value="NAD(P)-linked oxidoreductase"/>
    <property type="match status" value="1"/>
</dbReference>
<dbReference type="PIRSF" id="PIRSF000097">
    <property type="entry name" value="AKR"/>
    <property type="match status" value="1"/>
</dbReference>
<dbReference type="InterPro" id="IPR020471">
    <property type="entry name" value="AKR"/>
</dbReference>